<dbReference type="AlphaFoldDB" id="A0A7G2C7A4"/>
<evidence type="ECO:0000256" key="1">
    <source>
        <dbReference type="ARBA" id="ARBA00022837"/>
    </source>
</evidence>
<keyword evidence="1" id="KW-0106">Calcium</keyword>
<protein>
    <recommendedName>
        <fullName evidence="4">EF-hand domain-containing protein</fullName>
    </recommendedName>
</protein>
<dbReference type="Proteomes" id="UP000515908">
    <property type="component" value="Chromosome 03"/>
</dbReference>
<keyword evidence="3" id="KW-0472">Membrane</keyword>
<feature type="domain" description="EF-hand" evidence="4">
    <location>
        <begin position="270"/>
        <end position="305"/>
    </location>
</feature>
<dbReference type="SMART" id="SM00320">
    <property type="entry name" value="WD40"/>
    <property type="match status" value="3"/>
</dbReference>
<evidence type="ECO:0000259" key="4">
    <source>
        <dbReference type="PROSITE" id="PS50222"/>
    </source>
</evidence>
<reference evidence="5 6" key="1">
    <citation type="submission" date="2020-08" db="EMBL/GenBank/DDBJ databases">
        <authorList>
            <person name="Newling K."/>
            <person name="Davey J."/>
            <person name="Forrester S."/>
        </authorList>
    </citation>
    <scope>NUCLEOTIDE SEQUENCE [LARGE SCALE GENOMIC DNA]</scope>
    <source>
        <strain evidence="6">Crithidia deanei Carvalho (ATCC PRA-265)</strain>
    </source>
</reference>
<feature type="region of interest" description="Disordered" evidence="2">
    <location>
        <begin position="65"/>
        <end position="89"/>
    </location>
</feature>
<evidence type="ECO:0000256" key="3">
    <source>
        <dbReference type="SAM" id="Phobius"/>
    </source>
</evidence>
<dbReference type="EMBL" id="LR877147">
    <property type="protein sequence ID" value="CAD2214633.1"/>
    <property type="molecule type" value="Genomic_DNA"/>
</dbReference>
<accession>A0A7G2C7A4</accession>
<dbReference type="InterPro" id="IPR011992">
    <property type="entry name" value="EF-hand-dom_pair"/>
</dbReference>
<evidence type="ECO:0000256" key="2">
    <source>
        <dbReference type="SAM" id="MobiDB-lite"/>
    </source>
</evidence>
<dbReference type="InterPro" id="IPR001680">
    <property type="entry name" value="WD40_rpt"/>
</dbReference>
<dbReference type="InterPro" id="IPR036322">
    <property type="entry name" value="WD40_repeat_dom_sf"/>
</dbReference>
<dbReference type="GO" id="GO:0005509">
    <property type="term" value="F:calcium ion binding"/>
    <property type="evidence" value="ECO:0007669"/>
    <property type="project" value="InterPro"/>
</dbReference>
<dbReference type="OrthoDB" id="273340at2759"/>
<name>A0A7G2C7A4_9TRYP</name>
<sequence>MPVDDTDDDVSCATPLQVTLQDIVTSHEMIDVGVVHVPIEQIQIIQKLFEVYDFVKRHEAEGRKWTAHNESSVPQGTPSTSPQKRASHSTAPNYFEKIIALDEEERRRRKSEVTSAAPLASSKRKKSELESSVGSSSTIADIEEQNTISNLIQQLSALPPFDDIKDLFKAKIKAMEDWRQYQYLTLKEQEADTAASRKKTAHGNPIVYFSSIGVPLLYFANYIIGPFYESFFPVSESKDRLKHDTEEEDDDTPLTLDNLPLSIYQPQQARQVVKVFRLFQTLDSNSDGYVSWDDFSQFIVQTGERFLLHSDVVAESSGKAHSGAALSYPLQFIDRPTNRNAWQAQHPLVYYLYHTVPFHKFIASDRSKNYFTGSIDGLVKLWRPDPQLVDRNKKVAIVHERNLLSVPSPITDMCLSPIALGDSEVIAVSAMDGTISFIRATNGEVIRTMLGVRSSNEEQVRALGEIYSKRPGGVQKQRQEFEADDLLSLRQRPTAASGTVVRQPYTIPAYREEALEIFFGKVNRYFKSMEVLAPTYSHLKRPIATASDVLYSFGATHLSGRSGKGDQVDSWFASSVALGYVTPSTSSFQILKGGAYLFLGFETGTLMAYELNINWFSVSHLNATRVEPPTSRHPVYSTVAHESNISGIVISESNQFLLTISDDATVRIRNLNRIETPLVELGTVCLNDIPKQNLFDNEEV</sequence>
<dbReference type="InterPro" id="IPR015943">
    <property type="entry name" value="WD40/YVTN_repeat-like_dom_sf"/>
</dbReference>
<dbReference type="InterPro" id="IPR018247">
    <property type="entry name" value="EF_Hand_1_Ca_BS"/>
</dbReference>
<dbReference type="VEuPathDB" id="TriTrypDB:ADEAN_000208400"/>
<proteinExistence type="predicted"/>
<dbReference type="Gene3D" id="2.130.10.10">
    <property type="entry name" value="YVTN repeat-like/Quinoprotein amine dehydrogenase"/>
    <property type="match status" value="2"/>
</dbReference>
<feature type="compositionally biased region" description="Polar residues" evidence="2">
    <location>
        <begin position="68"/>
        <end position="89"/>
    </location>
</feature>
<dbReference type="PROSITE" id="PS50222">
    <property type="entry name" value="EF_HAND_2"/>
    <property type="match status" value="1"/>
</dbReference>
<feature type="region of interest" description="Disordered" evidence="2">
    <location>
        <begin position="106"/>
        <end position="136"/>
    </location>
</feature>
<keyword evidence="6" id="KW-1185">Reference proteome</keyword>
<dbReference type="SUPFAM" id="SSF50978">
    <property type="entry name" value="WD40 repeat-like"/>
    <property type="match status" value="1"/>
</dbReference>
<dbReference type="PROSITE" id="PS00018">
    <property type="entry name" value="EF_HAND_1"/>
    <property type="match status" value="1"/>
</dbReference>
<dbReference type="SUPFAM" id="SSF47473">
    <property type="entry name" value="EF-hand"/>
    <property type="match status" value="1"/>
</dbReference>
<feature type="transmembrane region" description="Helical" evidence="3">
    <location>
        <begin position="206"/>
        <end position="228"/>
    </location>
</feature>
<organism evidence="5 6">
    <name type="scientific">Angomonas deanei</name>
    <dbReference type="NCBI Taxonomy" id="59799"/>
    <lineage>
        <taxon>Eukaryota</taxon>
        <taxon>Discoba</taxon>
        <taxon>Euglenozoa</taxon>
        <taxon>Kinetoplastea</taxon>
        <taxon>Metakinetoplastina</taxon>
        <taxon>Trypanosomatida</taxon>
        <taxon>Trypanosomatidae</taxon>
        <taxon>Strigomonadinae</taxon>
        <taxon>Angomonas</taxon>
    </lineage>
</organism>
<dbReference type="Pfam" id="PF00400">
    <property type="entry name" value="WD40"/>
    <property type="match status" value="1"/>
</dbReference>
<evidence type="ECO:0000313" key="5">
    <source>
        <dbReference type="EMBL" id="CAD2214633.1"/>
    </source>
</evidence>
<dbReference type="InterPro" id="IPR002048">
    <property type="entry name" value="EF_hand_dom"/>
</dbReference>
<gene>
    <name evidence="5" type="ORF">ADEAN_000208400</name>
</gene>
<keyword evidence="3" id="KW-1133">Transmembrane helix</keyword>
<keyword evidence="3" id="KW-0812">Transmembrane</keyword>
<evidence type="ECO:0000313" key="6">
    <source>
        <dbReference type="Proteomes" id="UP000515908"/>
    </source>
</evidence>